<name>A0A6L2PPT9_COPFO</name>
<dbReference type="Gene3D" id="3.40.50.150">
    <property type="entry name" value="Vaccinia Virus protein VP39"/>
    <property type="match status" value="1"/>
</dbReference>
<evidence type="ECO:0000256" key="4">
    <source>
        <dbReference type="ARBA" id="ARBA00022691"/>
    </source>
</evidence>
<keyword evidence="4 10" id="KW-0949">S-adenosyl-L-methionine</keyword>
<feature type="compositionally biased region" description="Basic and acidic residues" evidence="11">
    <location>
        <begin position="503"/>
        <end position="518"/>
    </location>
</feature>
<dbReference type="FunFam" id="3.30.56.70:FF:000001">
    <property type="entry name" value="tRNA (guanine(26)-N(2))-dimethyltransferase"/>
    <property type="match status" value="1"/>
</dbReference>
<dbReference type="GO" id="GO:0005634">
    <property type="term" value="C:nucleus"/>
    <property type="evidence" value="ECO:0007669"/>
    <property type="project" value="TreeGrafter"/>
</dbReference>
<accession>A0A6L2PPT9</accession>
<evidence type="ECO:0000313" key="12">
    <source>
        <dbReference type="EMBL" id="GFG33182.1"/>
    </source>
</evidence>
<dbReference type="SUPFAM" id="SSF53335">
    <property type="entry name" value="S-adenosyl-L-methionine-dependent methyltransferases"/>
    <property type="match status" value="1"/>
</dbReference>
<comment type="caution">
    <text evidence="12">The sequence shown here is derived from an EMBL/GenBank/DDBJ whole genome shotgun (WGS) entry which is preliminary data.</text>
</comment>
<dbReference type="PANTHER" id="PTHR10631">
    <property type="entry name" value="N 2 ,N 2 -DIMETHYLGUANOSINE TRNA METHYLTRANSFERASE"/>
    <property type="match status" value="1"/>
</dbReference>
<evidence type="ECO:0000256" key="1">
    <source>
        <dbReference type="ARBA" id="ARBA00022555"/>
    </source>
</evidence>
<keyword evidence="5 10" id="KW-0819">tRNA processing</keyword>
<feature type="compositionally biased region" description="Basic and acidic residues" evidence="11">
    <location>
        <begin position="565"/>
        <end position="581"/>
    </location>
</feature>
<dbReference type="EC" id="2.1.1.216" evidence="7 10"/>
<evidence type="ECO:0000256" key="5">
    <source>
        <dbReference type="ARBA" id="ARBA00022694"/>
    </source>
</evidence>
<evidence type="ECO:0000256" key="8">
    <source>
        <dbReference type="ARBA" id="ARBA00051897"/>
    </source>
</evidence>
<evidence type="ECO:0000256" key="6">
    <source>
        <dbReference type="ARBA" id="ARBA00022884"/>
    </source>
</evidence>
<keyword evidence="2 10" id="KW-0489">Methyltransferase</keyword>
<protein>
    <recommendedName>
        <fullName evidence="9 10">tRNA (guanine(26)-N(2))-dimethyltransferase</fullName>
        <ecNumber evidence="7 10">2.1.1.216</ecNumber>
    </recommendedName>
</protein>
<evidence type="ECO:0000256" key="3">
    <source>
        <dbReference type="ARBA" id="ARBA00022679"/>
    </source>
</evidence>
<keyword evidence="1 10" id="KW-0820">tRNA-binding</keyword>
<dbReference type="InterPro" id="IPR002905">
    <property type="entry name" value="Trm1"/>
</dbReference>
<comment type="similarity">
    <text evidence="10">Belongs to the class I-like SAM-binding methyltransferase superfamily. Trm1 family.</text>
</comment>
<dbReference type="Pfam" id="PF02005">
    <property type="entry name" value="TRM"/>
    <property type="match status" value="1"/>
</dbReference>
<sequence>MDHENEEAEKHVDTESKVITEGKAEVLLSSAGNVFYNPVQEFNRDLRYMRYISDANHADWERRHSDLYCDVSSSDLGHNADSLKWFCCGSAQQLKADAIVAVLTLCAEDHHQKMCEGRVKRTEGAQENSSVDAPVDKLTASRKYEKGLTILEALSASGLRSIRYAKEVPGVREVIANDISDRAACSIRASVAHNGVEHLVTTSHDDAVMVMYQHRRPSDRFNAVDLDPYGCPSPFLDTAVQCVSDGGVLLVTCTDMAVLAGNCPETCYSKYGAVSLRAKCCHEMALRIVLQCVESHANRYGRYIVPLLSISADFYVRVFCTGCETLTLQPLGVTHQYGEKANQFKFTLPHGPPVGSQCEHCGHRYHIGGPIWSGPLHDKAFVTRLEHLASAGEFGTARRMQGVLAVVGEELPDVPLYYTLDRLCSVMHSECVPMMQFRSALLNAGFRVSFSHANPMSIKTDAPASVLWDIMRHWVKLHPVRQDRLTGVAAALLSREPTNEINMDLRSDANPKSREKGLSRFQENPQRFWGPGTRARNNNQVEGKMEKSKKNQGKRKKSEASGPDEDGHTKQLKCEEQTLSS</sequence>
<dbReference type="GO" id="GO:0160104">
    <property type="term" value="F:tRNA (guanine(26)-N2)-dimethyltransferase activity"/>
    <property type="evidence" value="ECO:0007669"/>
    <property type="project" value="UniProtKB-UniRule"/>
</dbReference>
<evidence type="ECO:0000256" key="10">
    <source>
        <dbReference type="PROSITE-ProRule" id="PRU00958"/>
    </source>
</evidence>
<dbReference type="PROSITE" id="PS51626">
    <property type="entry name" value="SAM_MT_TRM1"/>
    <property type="match status" value="1"/>
</dbReference>
<dbReference type="OrthoDB" id="6349953at2759"/>
<evidence type="ECO:0000256" key="2">
    <source>
        <dbReference type="ARBA" id="ARBA00022603"/>
    </source>
</evidence>
<dbReference type="EMBL" id="BLKM01000415">
    <property type="protein sequence ID" value="GFG33182.1"/>
    <property type="molecule type" value="Genomic_DNA"/>
</dbReference>
<gene>
    <name evidence="12" type="ORF">Cfor_01143</name>
</gene>
<dbReference type="Proteomes" id="UP000502823">
    <property type="component" value="Unassembled WGS sequence"/>
</dbReference>
<organism evidence="12 13">
    <name type="scientific">Coptotermes formosanus</name>
    <name type="common">Formosan subterranean termite</name>
    <dbReference type="NCBI Taxonomy" id="36987"/>
    <lineage>
        <taxon>Eukaryota</taxon>
        <taxon>Metazoa</taxon>
        <taxon>Ecdysozoa</taxon>
        <taxon>Arthropoda</taxon>
        <taxon>Hexapoda</taxon>
        <taxon>Insecta</taxon>
        <taxon>Pterygota</taxon>
        <taxon>Neoptera</taxon>
        <taxon>Polyneoptera</taxon>
        <taxon>Dictyoptera</taxon>
        <taxon>Blattodea</taxon>
        <taxon>Blattoidea</taxon>
        <taxon>Termitoidae</taxon>
        <taxon>Rhinotermitidae</taxon>
        <taxon>Coptotermes</taxon>
    </lineage>
</organism>
<proteinExistence type="inferred from homology"/>
<evidence type="ECO:0000256" key="11">
    <source>
        <dbReference type="SAM" id="MobiDB-lite"/>
    </source>
</evidence>
<keyword evidence="3 10" id="KW-0808">Transferase</keyword>
<feature type="region of interest" description="Disordered" evidence="11">
    <location>
        <begin position="502"/>
        <end position="581"/>
    </location>
</feature>
<reference evidence="13" key="1">
    <citation type="submission" date="2020-01" db="EMBL/GenBank/DDBJ databases">
        <title>Draft genome sequence of the Termite Coptotermes fromosanus.</title>
        <authorList>
            <person name="Itakura S."/>
            <person name="Yosikawa Y."/>
            <person name="Umezawa K."/>
        </authorList>
    </citation>
    <scope>NUCLEOTIDE SEQUENCE [LARGE SCALE GENOMIC DNA]</scope>
</reference>
<dbReference type="Gene3D" id="3.30.56.70">
    <property type="entry name" value="N2,N2-dimethylguanosine tRNA methyltransferase, C-terminal domain"/>
    <property type="match status" value="1"/>
</dbReference>
<keyword evidence="13" id="KW-1185">Reference proteome</keyword>
<dbReference type="PANTHER" id="PTHR10631:SF3">
    <property type="entry name" value="TRNA (GUANINE(26)-N(2))-DIMETHYLTRANSFERASE"/>
    <property type="match status" value="1"/>
</dbReference>
<comment type="catalytic activity">
    <reaction evidence="8 10">
        <text>guanosine(26) in tRNA + 2 S-adenosyl-L-methionine = N(2)-dimethylguanosine(26) in tRNA + 2 S-adenosyl-L-homocysteine + 2 H(+)</text>
        <dbReference type="Rhea" id="RHEA:43140"/>
        <dbReference type="Rhea" id="RHEA-COMP:10359"/>
        <dbReference type="Rhea" id="RHEA-COMP:10360"/>
        <dbReference type="ChEBI" id="CHEBI:15378"/>
        <dbReference type="ChEBI" id="CHEBI:57856"/>
        <dbReference type="ChEBI" id="CHEBI:59789"/>
        <dbReference type="ChEBI" id="CHEBI:74269"/>
        <dbReference type="ChEBI" id="CHEBI:74513"/>
        <dbReference type="EC" id="2.1.1.216"/>
    </reaction>
</comment>
<dbReference type="InterPro" id="IPR029063">
    <property type="entry name" value="SAM-dependent_MTases_sf"/>
</dbReference>
<dbReference type="GO" id="GO:0000049">
    <property type="term" value="F:tRNA binding"/>
    <property type="evidence" value="ECO:0007669"/>
    <property type="project" value="UniProtKB-UniRule"/>
</dbReference>
<dbReference type="GO" id="GO:0002940">
    <property type="term" value="P:tRNA N2-guanine methylation"/>
    <property type="evidence" value="ECO:0007669"/>
    <property type="project" value="TreeGrafter"/>
</dbReference>
<dbReference type="InParanoid" id="A0A6L2PPT9"/>
<dbReference type="InterPro" id="IPR042296">
    <property type="entry name" value="tRNA_met_Trm1_C"/>
</dbReference>
<evidence type="ECO:0000256" key="7">
    <source>
        <dbReference type="ARBA" id="ARBA00039099"/>
    </source>
</evidence>
<evidence type="ECO:0000256" key="9">
    <source>
        <dbReference type="ARBA" id="ARBA00074266"/>
    </source>
</evidence>
<dbReference type="AlphaFoldDB" id="A0A6L2PPT9"/>
<keyword evidence="6 10" id="KW-0694">RNA-binding</keyword>
<evidence type="ECO:0000313" key="13">
    <source>
        <dbReference type="Proteomes" id="UP000502823"/>
    </source>
</evidence>
<dbReference type="NCBIfam" id="TIGR00308">
    <property type="entry name" value="TRM1"/>
    <property type="match status" value="1"/>
</dbReference>
<dbReference type="FunCoup" id="A0A6L2PPT9">
    <property type="interactions" value="2066"/>
</dbReference>